<dbReference type="Gene3D" id="3.30.1150.10">
    <property type="match status" value="1"/>
</dbReference>
<reference evidence="2 3" key="1">
    <citation type="submission" date="2024-05" db="EMBL/GenBank/DDBJ databases">
        <authorList>
            <person name="Duchaud E."/>
        </authorList>
    </citation>
    <scope>NUCLEOTIDE SEQUENCE [LARGE SCALE GENOMIC DNA]</scope>
    <source>
        <strain evidence="2">Ena-SAMPLE-TAB-13-05-2024-13:56:06:370-140308</strain>
    </source>
</reference>
<dbReference type="RefSeq" id="WP_348721658.1">
    <property type="nucleotide sequence ID" value="NZ_CAXJIO010000011.1"/>
</dbReference>
<feature type="chain" id="PRO_5047041940" evidence="1">
    <location>
        <begin position="18"/>
        <end position="166"/>
    </location>
</feature>
<comment type="caution">
    <text evidence="2">The sequence shown here is derived from an EMBL/GenBank/DDBJ whole genome shotgun (WGS) entry which is preliminary data.</text>
</comment>
<feature type="signal peptide" evidence="1">
    <location>
        <begin position="1"/>
        <end position="17"/>
    </location>
</feature>
<protein>
    <submittedName>
        <fullName evidence="2">TonB family protein</fullName>
    </submittedName>
</protein>
<keyword evidence="3" id="KW-1185">Reference proteome</keyword>
<keyword evidence="1" id="KW-0732">Signal</keyword>
<proteinExistence type="predicted"/>
<accession>A0ABM9P9X8</accession>
<evidence type="ECO:0000313" key="2">
    <source>
        <dbReference type="EMBL" id="CAL2102378.1"/>
    </source>
</evidence>
<organism evidence="2 3">
    <name type="scientific">Tenacibaculum polynesiense</name>
    <dbReference type="NCBI Taxonomy" id="3137857"/>
    <lineage>
        <taxon>Bacteria</taxon>
        <taxon>Pseudomonadati</taxon>
        <taxon>Bacteroidota</taxon>
        <taxon>Flavobacteriia</taxon>
        <taxon>Flavobacteriales</taxon>
        <taxon>Flavobacteriaceae</taxon>
        <taxon>Tenacibaculum</taxon>
    </lineage>
</organism>
<name>A0ABM9P9X8_9FLAO</name>
<dbReference type="EMBL" id="CAXJIO010000011">
    <property type="protein sequence ID" value="CAL2102378.1"/>
    <property type="molecule type" value="Genomic_DNA"/>
</dbReference>
<dbReference type="Proteomes" id="UP001497527">
    <property type="component" value="Unassembled WGS sequence"/>
</dbReference>
<evidence type="ECO:0000256" key="1">
    <source>
        <dbReference type="SAM" id="SignalP"/>
    </source>
</evidence>
<evidence type="ECO:0000313" key="3">
    <source>
        <dbReference type="Proteomes" id="UP001497527"/>
    </source>
</evidence>
<sequence length="166" mass="19257">MKYIYLILLLFCTTIYGQTSNTNDSGDYISSQIVDVVPLLSECDKLTTKETKRTCMNTQLEKHVQQHFNYSIIKTLQQEIIIQKKKNKHNKNYKPLLLPGTYNTIIEFTINRKGNPSNIIVRAIHPKLRKEGLRVVKLLPQMKPGREARKIVNVKYILPPISFTIK</sequence>
<gene>
    <name evidence="2" type="ORF">T190423A01A_20129</name>
</gene>